<dbReference type="EMBL" id="JAHLJV010000027">
    <property type="protein sequence ID" value="KAK1593213.1"/>
    <property type="molecule type" value="Genomic_DNA"/>
</dbReference>
<dbReference type="AlphaFoldDB" id="A0AAD8PZW7"/>
<keyword evidence="3" id="KW-1185">Reference proteome</keyword>
<feature type="region of interest" description="Disordered" evidence="1">
    <location>
        <begin position="1"/>
        <end position="20"/>
    </location>
</feature>
<sequence length="228" mass="26183">MRDVPRPLLRGKDGQERKTRTVGNGWRRAVYVPDQRLCATHRKGEGGCQKSNRAESYRCWRLPDHKTGAAQPSWLGAPPPNPISRERRRGHREGMRNRETKPDLVHDNKIKREVHSTMGNGMWKSLTGYPRLGPLHRLALHATYAAHRSTDTLALLLRRSTYAKHTCLHLGYDDWVCMPTAVDVGSYRLADLAPSRSTQRHEDLRLLWLWLLWNRGDSCCCCDKISLS</sequence>
<evidence type="ECO:0000313" key="3">
    <source>
        <dbReference type="Proteomes" id="UP001230504"/>
    </source>
</evidence>
<accession>A0AAD8PZW7</accession>
<reference evidence="2" key="1">
    <citation type="submission" date="2021-06" db="EMBL/GenBank/DDBJ databases">
        <title>Comparative genomics, transcriptomics and evolutionary studies reveal genomic signatures of adaptation to plant cell wall in hemibiotrophic fungi.</title>
        <authorList>
            <consortium name="DOE Joint Genome Institute"/>
            <person name="Baroncelli R."/>
            <person name="Diaz J.F."/>
            <person name="Benocci T."/>
            <person name="Peng M."/>
            <person name="Battaglia E."/>
            <person name="Haridas S."/>
            <person name="Andreopoulos W."/>
            <person name="Labutti K."/>
            <person name="Pangilinan J."/>
            <person name="Floch G.L."/>
            <person name="Makela M.R."/>
            <person name="Henrissat B."/>
            <person name="Grigoriev I.V."/>
            <person name="Crouch J.A."/>
            <person name="De Vries R.P."/>
            <person name="Sukno S.A."/>
            <person name="Thon M.R."/>
        </authorList>
    </citation>
    <scope>NUCLEOTIDE SEQUENCE</scope>
    <source>
        <strain evidence="2">CBS 125086</strain>
    </source>
</reference>
<proteinExistence type="predicted"/>
<dbReference type="GeneID" id="85435629"/>
<gene>
    <name evidence="2" type="ORF">LY79DRAFT_190997</name>
</gene>
<dbReference type="RefSeq" id="XP_060414537.1">
    <property type="nucleotide sequence ID" value="XM_060551389.1"/>
</dbReference>
<evidence type="ECO:0000256" key="1">
    <source>
        <dbReference type="SAM" id="MobiDB-lite"/>
    </source>
</evidence>
<protein>
    <submittedName>
        <fullName evidence="2">Uncharacterized protein</fullName>
    </submittedName>
</protein>
<feature type="region of interest" description="Disordered" evidence="1">
    <location>
        <begin position="70"/>
        <end position="99"/>
    </location>
</feature>
<dbReference type="Proteomes" id="UP001230504">
    <property type="component" value="Unassembled WGS sequence"/>
</dbReference>
<organism evidence="2 3">
    <name type="scientific">Colletotrichum navitas</name>
    <dbReference type="NCBI Taxonomy" id="681940"/>
    <lineage>
        <taxon>Eukaryota</taxon>
        <taxon>Fungi</taxon>
        <taxon>Dikarya</taxon>
        <taxon>Ascomycota</taxon>
        <taxon>Pezizomycotina</taxon>
        <taxon>Sordariomycetes</taxon>
        <taxon>Hypocreomycetidae</taxon>
        <taxon>Glomerellales</taxon>
        <taxon>Glomerellaceae</taxon>
        <taxon>Colletotrichum</taxon>
        <taxon>Colletotrichum graminicola species complex</taxon>
    </lineage>
</organism>
<name>A0AAD8PZW7_9PEZI</name>
<feature type="compositionally biased region" description="Basic and acidic residues" evidence="1">
    <location>
        <begin position="1"/>
        <end position="19"/>
    </location>
</feature>
<evidence type="ECO:0000313" key="2">
    <source>
        <dbReference type="EMBL" id="KAK1593213.1"/>
    </source>
</evidence>
<comment type="caution">
    <text evidence="2">The sequence shown here is derived from an EMBL/GenBank/DDBJ whole genome shotgun (WGS) entry which is preliminary data.</text>
</comment>